<dbReference type="Pfam" id="PF00009">
    <property type="entry name" value="GTP_EFTU"/>
    <property type="match status" value="1"/>
</dbReference>
<dbReference type="InterPro" id="IPR005225">
    <property type="entry name" value="Small_GTP-bd"/>
</dbReference>
<dbReference type="InterPro" id="IPR000795">
    <property type="entry name" value="T_Tr_GTP-bd_dom"/>
</dbReference>
<dbReference type="SUPFAM" id="SSF52540">
    <property type="entry name" value="P-loop containing nucleoside triphosphate hydrolases"/>
    <property type="match status" value="1"/>
</dbReference>
<dbReference type="InterPro" id="IPR014721">
    <property type="entry name" value="Ribsml_uS5_D2-typ_fold_subgr"/>
</dbReference>
<dbReference type="FunFam" id="3.30.70.240:FF:000001">
    <property type="entry name" value="Elongation factor G"/>
    <property type="match status" value="1"/>
</dbReference>
<keyword evidence="3 8" id="KW-0547">Nucleotide-binding</keyword>
<name>A0A7C4EU60_9BACT</name>
<dbReference type="HAMAP" id="MF_00054_B">
    <property type="entry name" value="EF_G_EF_2_B"/>
    <property type="match status" value="1"/>
</dbReference>
<dbReference type="CDD" id="cd03713">
    <property type="entry name" value="EFG_mtEFG_C"/>
    <property type="match status" value="1"/>
</dbReference>
<dbReference type="NCBIfam" id="NF009381">
    <property type="entry name" value="PRK12740.1-5"/>
    <property type="match status" value="1"/>
</dbReference>
<dbReference type="GO" id="GO:0005525">
    <property type="term" value="F:GTP binding"/>
    <property type="evidence" value="ECO:0007669"/>
    <property type="project" value="UniProtKB-UniRule"/>
</dbReference>
<dbReference type="CDD" id="cd01886">
    <property type="entry name" value="EF-G"/>
    <property type="match status" value="1"/>
</dbReference>
<dbReference type="CDD" id="cd04088">
    <property type="entry name" value="EFG_mtEFG_II"/>
    <property type="match status" value="1"/>
</dbReference>
<dbReference type="SUPFAM" id="SSF50447">
    <property type="entry name" value="Translation proteins"/>
    <property type="match status" value="1"/>
</dbReference>
<evidence type="ECO:0000256" key="5">
    <source>
        <dbReference type="ARBA" id="ARBA00022917"/>
    </source>
</evidence>
<dbReference type="InterPro" id="IPR020568">
    <property type="entry name" value="Ribosomal_Su5_D2-typ_SF"/>
</dbReference>
<evidence type="ECO:0000259" key="9">
    <source>
        <dbReference type="PROSITE" id="PS51722"/>
    </source>
</evidence>
<dbReference type="PROSITE" id="PS00301">
    <property type="entry name" value="G_TR_1"/>
    <property type="match status" value="1"/>
</dbReference>
<sequence>MSQGSLFYTRNIGIMAHIDAGKTTTTERILYYTGVSHRMGEVHDGNAVMDWMAQEQERGITITSAATACTWKNHKINIIDTPGHVDFTIEVERSLRVLDGAVAIFCAVGGVEPQSETVWKQADRYAIPRLAFINKMDRSGADYQRVLEMMRARLKTTPLLLQIPLGTEDSFQGVIDVIKMKAFLFDETTLGMNYQDTDIPKEFLEEAETARATMIEGICDFDDELLEAYLEGDSAITEEQIRKAIRKATLDLKVTPVLLGSAFKNKGIQQLLDAVVDYLPSPLEIPPVTGKNLKGKTEVRPTDGPTCALAFKVMNDPYTGNLTFLRIYSGKLQAGSSVYNPSVDRRERLGRLVKMHANQREEIKEAQAGDIIAAVGLKYTRTGDTLCEPDYPIVLESMEFPEPVISVALTPESRDDSDKLSRALSKLLKEDPSLRVRTDSETGETILSGMGELHLEIVVDRLVREFHVQSQVGSPQVAFRETISQPSDCHYRHVKQTGGKGQFAEVVIKVEPLSRGTGFEFADSITGGAIPKEFIKPVEEGVRKAMEIGPLAGYPLVDVKVTLLDGKFHEVDSSEMAFKTAGFMAFKEAVKKAKCILLEPIMDVEVVTPGEFLGDVLGDLTARRGKILGMESRSGIQTVGVKVPLARMFGYATDLRSLSQGRATFTMRFSHYEPAPQSVTEKVVADFKQSGGAHGQGEV</sequence>
<evidence type="ECO:0000313" key="10">
    <source>
        <dbReference type="EMBL" id="HGH61230.1"/>
    </source>
</evidence>
<dbReference type="NCBIfam" id="NF009379">
    <property type="entry name" value="PRK12740.1-3"/>
    <property type="match status" value="1"/>
</dbReference>
<dbReference type="Gene3D" id="2.40.30.10">
    <property type="entry name" value="Translation factors"/>
    <property type="match status" value="1"/>
</dbReference>
<accession>A0A7C4EU60</accession>
<feature type="binding site" evidence="8">
    <location>
        <begin position="16"/>
        <end position="23"/>
    </location>
    <ligand>
        <name>GTP</name>
        <dbReference type="ChEBI" id="CHEBI:37565"/>
    </ligand>
</feature>
<reference evidence="10" key="1">
    <citation type="journal article" date="2020" name="mSystems">
        <title>Genome- and Community-Level Interaction Insights into Carbon Utilization and Element Cycling Functions of Hydrothermarchaeota in Hydrothermal Sediment.</title>
        <authorList>
            <person name="Zhou Z."/>
            <person name="Liu Y."/>
            <person name="Xu W."/>
            <person name="Pan J."/>
            <person name="Luo Z.H."/>
            <person name="Li M."/>
        </authorList>
    </citation>
    <scope>NUCLEOTIDE SEQUENCE [LARGE SCALE GENOMIC DNA]</scope>
    <source>
        <strain evidence="10">SpSt-769</strain>
    </source>
</reference>
<dbReference type="NCBIfam" id="TIGR00231">
    <property type="entry name" value="small_GTP"/>
    <property type="match status" value="1"/>
</dbReference>
<dbReference type="CDD" id="cd16262">
    <property type="entry name" value="EFG_III"/>
    <property type="match status" value="1"/>
</dbReference>
<keyword evidence="8" id="KW-0963">Cytoplasm</keyword>
<dbReference type="InterPro" id="IPR004540">
    <property type="entry name" value="Transl_elong_EFG/EF2"/>
</dbReference>
<comment type="subcellular location">
    <subcellularLocation>
        <location evidence="8">Cytoplasm</location>
    </subcellularLocation>
</comment>
<dbReference type="SUPFAM" id="SSF54980">
    <property type="entry name" value="EF-G C-terminal domain-like"/>
    <property type="match status" value="2"/>
</dbReference>
<dbReference type="InterPro" id="IPR047872">
    <property type="entry name" value="EFG_IV"/>
</dbReference>
<dbReference type="PANTHER" id="PTHR43261">
    <property type="entry name" value="TRANSLATION ELONGATION FACTOR G-RELATED"/>
    <property type="match status" value="1"/>
</dbReference>
<protein>
    <recommendedName>
        <fullName evidence="2 8">Elongation factor G</fullName>
        <shortName evidence="8">EF-G</shortName>
    </recommendedName>
</protein>
<dbReference type="PANTHER" id="PTHR43261:SF1">
    <property type="entry name" value="RIBOSOME-RELEASING FACTOR 2, MITOCHONDRIAL"/>
    <property type="match status" value="1"/>
</dbReference>
<dbReference type="FunFam" id="3.30.230.10:FF:000003">
    <property type="entry name" value="Elongation factor G"/>
    <property type="match status" value="1"/>
</dbReference>
<evidence type="ECO:0000256" key="2">
    <source>
        <dbReference type="ARBA" id="ARBA00017872"/>
    </source>
</evidence>
<dbReference type="InterPro" id="IPR035647">
    <property type="entry name" value="EFG_III/V"/>
</dbReference>
<dbReference type="InterPro" id="IPR035649">
    <property type="entry name" value="EFG_V"/>
</dbReference>
<dbReference type="FunFam" id="3.30.70.870:FF:000001">
    <property type="entry name" value="Elongation factor G"/>
    <property type="match status" value="1"/>
</dbReference>
<evidence type="ECO:0000256" key="6">
    <source>
        <dbReference type="ARBA" id="ARBA00023134"/>
    </source>
</evidence>
<dbReference type="Pfam" id="PF22042">
    <property type="entry name" value="EF-G_D2"/>
    <property type="match status" value="1"/>
</dbReference>
<gene>
    <name evidence="8 10" type="primary">fusA</name>
    <name evidence="10" type="ORF">ENV54_08035</name>
</gene>
<dbReference type="CDD" id="cd01434">
    <property type="entry name" value="EFG_mtEFG1_IV"/>
    <property type="match status" value="1"/>
</dbReference>
<dbReference type="SUPFAM" id="SSF54211">
    <property type="entry name" value="Ribosomal protein S5 domain 2-like"/>
    <property type="match status" value="1"/>
</dbReference>
<evidence type="ECO:0000256" key="1">
    <source>
        <dbReference type="ARBA" id="ARBA00005870"/>
    </source>
</evidence>
<dbReference type="SMART" id="SM00889">
    <property type="entry name" value="EFG_IV"/>
    <property type="match status" value="1"/>
</dbReference>
<keyword evidence="6 8" id="KW-0342">GTP-binding</keyword>
<dbReference type="InterPro" id="IPR053905">
    <property type="entry name" value="EF-G-like_DII"/>
</dbReference>
<dbReference type="GO" id="GO:0003746">
    <property type="term" value="F:translation elongation factor activity"/>
    <property type="evidence" value="ECO:0007669"/>
    <property type="project" value="UniProtKB-UniRule"/>
</dbReference>
<feature type="binding site" evidence="8">
    <location>
        <begin position="80"/>
        <end position="84"/>
    </location>
    <ligand>
        <name>GTP</name>
        <dbReference type="ChEBI" id="CHEBI:37565"/>
    </ligand>
</feature>
<keyword evidence="5 8" id="KW-0648">Protein biosynthesis</keyword>
<dbReference type="GO" id="GO:0005737">
    <property type="term" value="C:cytoplasm"/>
    <property type="evidence" value="ECO:0007669"/>
    <property type="project" value="UniProtKB-SubCell"/>
</dbReference>
<dbReference type="InterPro" id="IPR009022">
    <property type="entry name" value="EFG_III"/>
</dbReference>
<dbReference type="Gene3D" id="3.30.230.10">
    <property type="match status" value="1"/>
</dbReference>
<feature type="binding site" evidence="8">
    <location>
        <begin position="134"/>
        <end position="137"/>
    </location>
    <ligand>
        <name>GTP</name>
        <dbReference type="ChEBI" id="CHEBI:37565"/>
    </ligand>
</feature>
<dbReference type="NCBIfam" id="TIGR00484">
    <property type="entry name" value="EF-G"/>
    <property type="match status" value="1"/>
</dbReference>
<dbReference type="InterPro" id="IPR000640">
    <property type="entry name" value="EFG_V-like"/>
</dbReference>
<dbReference type="InterPro" id="IPR031157">
    <property type="entry name" value="G_TR_CS"/>
</dbReference>
<proteinExistence type="inferred from homology"/>
<dbReference type="PRINTS" id="PR00315">
    <property type="entry name" value="ELONGATNFCT"/>
</dbReference>
<evidence type="ECO:0000256" key="3">
    <source>
        <dbReference type="ARBA" id="ARBA00022741"/>
    </source>
</evidence>
<organism evidence="10">
    <name type="scientific">Desulfomonile tiedjei</name>
    <dbReference type="NCBI Taxonomy" id="2358"/>
    <lineage>
        <taxon>Bacteria</taxon>
        <taxon>Pseudomonadati</taxon>
        <taxon>Thermodesulfobacteriota</taxon>
        <taxon>Desulfomonilia</taxon>
        <taxon>Desulfomonilales</taxon>
        <taxon>Desulfomonilaceae</taxon>
        <taxon>Desulfomonile</taxon>
    </lineage>
</organism>
<dbReference type="InterPro" id="IPR005517">
    <property type="entry name" value="Transl_elong_EFG/EF2_IV"/>
</dbReference>
<comment type="similarity">
    <text evidence="1 8">Belongs to the TRAFAC class translation factor GTPase superfamily. Classic translation factor GTPase family. EF-G/EF-2 subfamily.</text>
</comment>
<comment type="caution">
    <text evidence="10">The sequence shown here is derived from an EMBL/GenBank/DDBJ whole genome shotgun (WGS) entry which is preliminary data.</text>
</comment>
<evidence type="ECO:0000256" key="4">
    <source>
        <dbReference type="ARBA" id="ARBA00022768"/>
    </source>
</evidence>
<comment type="function">
    <text evidence="7 8">Catalyzes the GTP-dependent ribosomal translocation step during translation elongation. During this step, the ribosome changes from the pre-translocational (PRE) to the post-translocational (POST) state as the newly formed A-site-bound peptidyl-tRNA and P-site-bound deacylated tRNA move to the P and E sites, respectively. Catalyzes the coordinated movement of the two tRNA molecules, the mRNA and conformational changes in the ribosome.</text>
</comment>
<dbReference type="InterPro" id="IPR027417">
    <property type="entry name" value="P-loop_NTPase"/>
</dbReference>
<dbReference type="Gene3D" id="3.40.50.300">
    <property type="entry name" value="P-loop containing nucleotide triphosphate hydrolases"/>
    <property type="match status" value="1"/>
</dbReference>
<dbReference type="FunFam" id="3.40.50.300:FF:000029">
    <property type="entry name" value="Elongation factor G"/>
    <property type="match status" value="1"/>
</dbReference>
<dbReference type="Pfam" id="PF03764">
    <property type="entry name" value="EFG_IV"/>
    <property type="match status" value="1"/>
</dbReference>
<dbReference type="Pfam" id="PF00679">
    <property type="entry name" value="EFG_C"/>
    <property type="match status" value="1"/>
</dbReference>
<dbReference type="InterPro" id="IPR009000">
    <property type="entry name" value="Transl_B-barrel_sf"/>
</dbReference>
<dbReference type="EMBL" id="DTGT01000250">
    <property type="protein sequence ID" value="HGH61230.1"/>
    <property type="molecule type" value="Genomic_DNA"/>
</dbReference>
<dbReference type="Pfam" id="PF14492">
    <property type="entry name" value="EFG_III"/>
    <property type="match status" value="1"/>
</dbReference>
<dbReference type="NCBIfam" id="NF009891">
    <property type="entry name" value="PRK13351.1-1"/>
    <property type="match status" value="1"/>
</dbReference>
<evidence type="ECO:0000256" key="7">
    <source>
        <dbReference type="ARBA" id="ARBA00024731"/>
    </source>
</evidence>
<dbReference type="GO" id="GO:0032790">
    <property type="term" value="P:ribosome disassembly"/>
    <property type="evidence" value="ECO:0007669"/>
    <property type="project" value="TreeGrafter"/>
</dbReference>
<dbReference type="FunFam" id="2.40.30.10:FF:000006">
    <property type="entry name" value="Elongation factor G"/>
    <property type="match status" value="1"/>
</dbReference>
<dbReference type="AlphaFoldDB" id="A0A7C4EU60"/>
<dbReference type="InterPro" id="IPR041095">
    <property type="entry name" value="EFG_II"/>
</dbReference>
<dbReference type="Gene3D" id="3.30.70.870">
    <property type="entry name" value="Elongation Factor G (Translational Gtpase), domain 3"/>
    <property type="match status" value="1"/>
</dbReference>
<dbReference type="PROSITE" id="PS51722">
    <property type="entry name" value="G_TR_2"/>
    <property type="match status" value="1"/>
</dbReference>
<evidence type="ECO:0000256" key="8">
    <source>
        <dbReference type="HAMAP-Rule" id="MF_00054"/>
    </source>
</evidence>
<dbReference type="Gene3D" id="3.30.70.240">
    <property type="match status" value="1"/>
</dbReference>
<dbReference type="SMART" id="SM00838">
    <property type="entry name" value="EFG_C"/>
    <property type="match status" value="1"/>
</dbReference>
<keyword evidence="4 8" id="KW-0251">Elongation factor</keyword>
<dbReference type="GO" id="GO:0003924">
    <property type="term" value="F:GTPase activity"/>
    <property type="evidence" value="ECO:0007669"/>
    <property type="project" value="InterPro"/>
</dbReference>
<feature type="domain" description="Tr-type G" evidence="9">
    <location>
        <begin position="7"/>
        <end position="283"/>
    </location>
</feature>